<proteinExistence type="predicted"/>
<sequence>MSHSLRHPSPSLLGPRRLLRRHCGWTGKESKPDEKRVSNRRCCVCCSMREKLSELPPHLFPQHFPAASCHSAKLATVSSTME</sequence>
<dbReference type="KEGG" id="clup:CLUP02_15175"/>
<name>A0A9Q8T5J8_9PEZI</name>
<dbReference type="RefSeq" id="XP_049151245.1">
    <property type="nucleotide sequence ID" value="XM_049294099.1"/>
</dbReference>
<gene>
    <name evidence="1" type="ORF">CLUP02_15175</name>
</gene>
<dbReference type="GeneID" id="73349109"/>
<organism evidence="1 2">
    <name type="scientific">Colletotrichum lupini</name>
    <dbReference type="NCBI Taxonomy" id="145971"/>
    <lineage>
        <taxon>Eukaryota</taxon>
        <taxon>Fungi</taxon>
        <taxon>Dikarya</taxon>
        <taxon>Ascomycota</taxon>
        <taxon>Pezizomycotina</taxon>
        <taxon>Sordariomycetes</taxon>
        <taxon>Hypocreomycetidae</taxon>
        <taxon>Glomerellales</taxon>
        <taxon>Glomerellaceae</taxon>
        <taxon>Colletotrichum</taxon>
        <taxon>Colletotrichum acutatum species complex</taxon>
    </lineage>
</organism>
<evidence type="ECO:0000313" key="1">
    <source>
        <dbReference type="EMBL" id="UQC89644.1"/>
    </source>
</evidence>
<evidence type="ECO:0000313" key="2">
    <source>
        <dbReference type="Proteomes" id="UP000830671"/>
    </source>
</evidence>
<dbReference type="AlphaFoldDB" id="A0A9Q8T5J8"/>
<reference evidence="1" key="1">
    <citation type="journal article" date="2021" name="Mol. Plant Microbe Interact.">
        <title>Complete Genome Sequence of the Plant-Pathogenic Fungus Colletotrichum lupini.</title>
        <authorList>
            <person name="Baroncelli R."/>
            <person name="Pensec F."/>
            <person name="Da Lio D."/>
            <person name="Boufleur T."/>
            <person name="Vicente I."/>
            <person name="Sarrocco S."/>
            <person name="Picot A."/>
            <person name="Baraldi E."/>
            <person name="Sukno S."/>
            <person name="Thon M."/>
            <person name="Le Floch G."/>
        </authorList>
    </citation>
    <scope>NUCLEOTIDE SEQUENCE</scope>
    <source>
        <strain evidence="1">IMI 504893</strain>
    </source>
</reference>
<accession>A0A9Q8T5J8</accession>
<protein>
    <submittedName>
        <fullName evidence="1">Uncharacterized protein</fullName>
    </submittedName>
</protein>
<dbReference type="EMBL" id="CP019480">
    <property type="protein sequence ID" value="UQC89644.1"/>
    <property type="molecule type" value="Genomic_DNA"/>
</dbReference>
<keyword evidence="2" id="KW-1185">Reference proteome</keyword>
<dbReference type="Proteomes" id="UP000830671">
    <property type="component" value="Chromosome 8"/>
</dbReference>